<dbReference type="AlphaFoldDB" id="Q0WQM2"/>
<organism evidence="1">
    <name type="scientific">Arabidopsis thaliana</name>
    <name type="common">Mouse-ear cress</name>
    <dbReference type="NCBI Taxonomy" id="3702"/>
    <lineage>
        <taxon>Eukaryota</taxon>
        <taxon>Viridiplantae</taxon>
        <taxon>Streptophyta</taxon>
        <taxon>Embryophyta</taxon>
        <taxon>Tracheophyta</taxon>
        <taxon>Spermatophyta</taxon>
        <taxon>Magnoliopsida</taxon>
        <taxon>eudicotyledons</taxon>
        <taxon>Gunneridae</taxon>
        <taxon>Pentapetalae</taxon>
        <taxon>rosids</taxon>
        <taxon>malvids</taxon>
        <taxon>Brassicales</taxon>
        <taxon>Brassicaceae</taxon>
        <taxon>Camelineae</taxon>
        <taxon>Arabidopsis</taxon>
    </lineage>
</organism>
<dbReference type="EMBL" id="AK228670">
    <property type="protein sequence ID" value="BAF00577.1"/>
    <property type="molecule type" value="mRNA"/>
</dbReference>
<protein>
    <submittedName>
        <fullName evidence="1">Uncharacterized protein</fullName>
    </submittedName>
</protein>
<accession>Q0WQM2</accession>
<sequence length="62" mass="7049">MVTGGESAGGFPFSFADGRIVAEFSKKRHDLTLGNGTLFGLRSERRQHFHRSRHMYQHRSSV</sequence>
<reference evidence="1" key="1">
    <citation type="submission" date="2006-07" db="EMBL/GenBank/DDBJ databases">
        <title>Large-scale analysis of RIKEN Arabidopsis full-length (RAFL) cDNAs.</title>
        <authorList>
            <person name="Totoki Y."/>
            <person name="Seki M."/>
            <person name="Ishida J."/>
            <person name="Nakajima M."/>
            <person name="Enju A."/>
            <person name="Morosawa T."/>
            <person name="Kamiya A."/>
            <person name="Narusaka M."/>
            <person name="Shin-i T."/>
            <person name="Nakagawa M."/>
            <person name="Sakamoto N."/>
            <person name="Oishi K."/>
            <person name="Kohara Y."/>
            <person name="Kobayashi M."/>
            <person name="Toyoda A."/>
            <person name="Sakaki Y."/>
            <person name="Sakurai T."/>
            <person name="Iida K."/>
            <person name="Akiyama K."/>
            <person name="Satou M."/>
            <person name="Toyoda T."/>
            <person name="Konagaya A."/>
            <person name="Carninci P."/>
            <person name="Kawai J."/>
            <person name="Hayashizaki Y."/>
            <person name="Shinozaki K."/>
        </authorList>
    </citation>
    <scope>NUCLEOTIDE SEQUENCE</scope>
</reference>
<name>Q0WQM2_ARATH</name>
<proteinExistence type="evidence at transcript level"/>
<evidence type="ECO:0000313" key="1">
    <source>
        <dbReference type="EMBL" id="BAF00577.1"/>
    </source>
</evidence>